<feature type="chain" id="PRO_5034033965" evidence="2">
    <location>
        <begin position="20"/>
        <end position="197"/>
    </location>
</feature>
<evidence type="ECO:0000313" key="4">
    <source>
        <dbReference type="Proteomes" id="UP000557566"/>
    </source>
</evidence>
<gene>
    <name evidence="3" type="ORF">G6O67_001468</name>
</gene>
<keyword evidence="4" id="KW-1185">Reference proteome</keyword>
<dbReference type="Proteomes" id="UP000557566">
    <property type="component" value="Unassembled WGS sequence"/>
</dbReference>
<evidence type="ECO:0000256" key="2">
    <source>
        <dbReference type="SAM" id="SignalP"/>
    </source>
</evidence>
<feature type="region of interest" description="Disordered" evidence="1">
    <location>
        <begin position="82"/>
        <end position="110"/>
    </location>
</feature>
<organism evidence="3 4">
    <name type="scientific">Ophiocordyceps sinensis</name>
    <dbReference type="NCBI Taxonomy" id="72228"/>
    <lineage>
        <taxon>Eukaryota</taxon>
        <taxon>Fungi</taxon>
        <taxon>Dikarya</taxon>
        <taxon>Ascomycota</taxon>
        <taxon>Pezizomycotina</taxon>
        <taxon>Sordariomycetes</taxon>
        <taxon>Hypocreomycetidae</taxon>
        <taxon>Hypocreales</taxon>
        <taxon>Ophiocordycipitaceae</taxon>
        <taxon>Ophiocordyceps</taxon>
    </lineage>
</organism>
<keyword evidence="2" id="KW-0732">Signal</keyword>
<reference evidence="3 4" key="1">
    <citation type="journal article" date="2020" name="Genome Biol. Evol.">
        <title>A new high-quality draft genome assembly of the Chinese cordyceps Ophiocordyceps sinensis.</title>
        <authorList>
            <person name="Shu R."/>
            <person name="Zhang J."/>
            <person name="Meng Q."/>
            <person name="Zhang H."/>
            <person name="Zhou G."/>
            <person name="Li M."/>
            <person name="Wu P."/>
            <person name="Zhao Y."/>
            <person name="Chen C."/>
            <person name="Qin Q."/>
        </authorList>
    </citation>
    <scope>NUCLEOTIDE SEQUENCE [LARGE SCALE GENOMIC DNA]</scope>
    <source>
        <strain evidence="3 4">IOZ07</strain>
    </source>
</reference>
<protein>
    <submittedName>
        <fullName evidence="3">Uncharacterized protein</fullName>
    </submittedName>
</protein>
<dbReference type="OrthoDB" id="4927045at2759"/>
<accession>A0A8H4PXP9</accession>
<evidence type="ECO:0000256" key="1">
    <source>
        <dbReference type="SAM" id="MobiDB-lite"/>
    </source>
</evidence>
<evidence type="ECO:0000313" key="3">
    <source>
        <dbReference type="EMBL" id="KAF4512310.1"/>
    </source>
</evidence>
<sequence length="197" mass="21276">MASIFVPLLAFSAPSTLLAFSAPSTPSTPSSSRVAQLQGLLADHDAHDVQVRANMRALVRRECIRILRELAVKEARLAAAAAAESGRPSHSKHQHAQPSAPAPAPAPRHRVSLTPADRAAMISNMEASPDGVAPEVVPQPDLSLCRPPASVREWAHRELLIVVSRALFDLKSYGVHVARRRASHQQALKREIERAAQ</sequence>
<dbReference type="AlphaFoldDB" id="A0A8H4PXP9"/>
<feature type="signal peptide" evidence="2">
    <location>
        <begin position="1"/>
        <end position="19"/>
    </location>
</feature>
<proteinExistence type="predicted"/>
<dbReference type="EMBL" id="JAAVMX010000002">
    <property type="protein sequence ID" value="KAF4512310.1"/>
    <property type="molecule type" value="Genomic_DNA"/>
</dbReference>
<comment type="caution">
    <text evidence="3">The sequence shown here is derived from an EMBL/GenBank/DDBJ whole genome shotgun (WGS) entry which is preliminary data.</text>
</comment>
<name>A0A8H4PXP9_9HYPO</name>